<feature type="signal peptide" evidence="24">
    <location>
        <begin position="1"/>
        <end position="24"/>
    </location>
</feature>
<evidence type="ECO:0000256" key="24">
    <source>
        <dbReference type="SAM" id="SignalP"/>
    </source>
</evidence>
<evidence type="ECO:0000256" key="3">
    <source>
        <dbReference type="ARBA" id="ARBA00004486"/>
    </source>
</evidence>
<evidence type="ECO:0000256" key="13">
    <source>
        <dbReference type="ARBA" id="ARBA00022889"/>
    </source>
</evidence>
<keyword evidence="16" id="KW-0472">Membrane</keyword>
<evidence type="ECO:0000256" key="15">
    <source>
        <dbReference type="ARBA" id="ARBA00023030"/>
    </source>
</evidence>
<evidence type="ECO:0000256" key="6">
    <source>
        <dbReference type="ARBA" id="ARBA00010419"/>
    </source>
</evidence>
<evidence type="ECO:0000256" key="16">
    <source>
        <dbReference type="ARBA" id="ARBA00023136"/>
    </source>
</evidence>
<dbReference type="GO" id="GO:0008083">
    <property type="term" value="F:growth factor activity"/>
    <property type="evidence" value="ECO:0007669"/>
    <property type="project" value="UniProtKB-KW"/>
</dbReference>
<dbReference type="InterPro" id="IPR009079">
    <property type="entry name" value="4_helix_cytokine-like_core"/>
</dbReference>
<evidence type="ECO:0000256" key="12">
    <source>
        <dbReference type="ARBA" id="ARBA00022729"/>
    </source>
</evidence>
<evidence type="ECO:0000313" key="25">
    <source>
        <dbReference type="Ensembl" id="ENSNNAP00000019687.1"/>
    </source>
</evidence>
<dbReference type="GO" id="GO:0030027">
    <property type="term" value="C:lamellipodium"/>
    <property type="evidence" value="ECO:0007669"/>
    <property type="project" value="UniProtKB-SubCell"/>
</dbReference>
<dbReference type="GO" id="GO:0030175">
    <property type="term" value="C:filopodium"/>
    <property type="evidence" value="ECO:0007669"/>
    <property type="project" value="UniProtKB-SubCell"/>
</dbReference>
<organism evidence="25 26">
    <name type="scientific">Naja naja</name>
    <name type="common">Indian cobra</name>
    <dbReference type="NCBI Taxonomy" id="35670"/>
    <lineage>
        <taxon>Eukaryota</taxon>
        <taxon>Metazoa</taxon>
        <taxon>Chordata</taxon>
        <taxon>Craniata</taxon>
        <taxon>Vertebrata</taxon>
        <taxon>Euteleostomi</taxon>
        <taxon>Lepidosauria</taxon>
        <taxon>Squamata</taxon>
        <taxon>Bifurcata</taxon>
        <taxon>Unidentata</taxon>
        <taxon>Episquamata</taxon>
        <taxon>Toxicofera</taxon>
        <taxon>Serpentes</taxon>
        <taxon>Colubroidea</taxon>
        <taxon>Elapidae</taxon>
        <taxon>Elapinae</taxon>
        <taxon>Naja</taxon>
    </lineage>
</organism>
<evidence type="ECO:0000256" key="17">
    <source>
        <dbReference type="ARBA" id="ARBA00023157"/>
    </source>
</evidence>
<dbReference type="GO" id="GO:0005125">
    <property type="term" value="F:cytokine activity"/>
    <property type="evidence" value="ECO:0007669"/>
    <property type="project" value="TreeGrafter"/>
</dbReference>
<comment type="similarity">
    <text evidence="6">Belongs to the SCF family.</text>
</comment>
<keyword evidence="12 24" id="KW-0732">Signal</keyword>
<evidence type="ECO:0000256" key="7">
    <source>
        <dbReference type="ARBA" id="ARBA00017304"/>
    </source>
</evidence>
<evidence type="ECO:0000256" key="8">
    <source>
        <dbReference type="ARBA" id="ARBA00022475"/>
    </source>
</evidence>
<evidence type="ECO:0000256" key="22">
    <source>
        <dbReference type="ARBA" id="ARBA00032898"/>
    </source>
</evidence>
<dbReference type="AlphaFoldDB" id="A0A8C6XWA8"/>
<protein>
    <recommendedName>
        <fullName evidence="7">Kit ligand</fullName>
    </recommendedName>
    <alternativeName>
        <fullName evidence="21">Mast cell growth factor</fullName>
    </alternativeName>
    <alternativeName>
        <fullName evidence="23">Stem cell factor</fullName>
    </alternativeName>
    <alternativeName>
        <fullName evidence="22">c-Kit ligand</fullName>
    </alternativeName>
</protein>
<reference evidence="25" key="2">
    <citation type="submission" date="2025-09" db="UniProtKB">
        <authorList>
            <consortium name="Ensembl"/>
        </authorList>
    </citation>
    <scope>IDENTIFICATION</scope>
</reference>
<dbReference type="GO" id="GO:0005173">
    <property type="term" value="F:stem cell factor receptor binding"/>
    <property type="evidence" value="ECO:0007669"/>
    <property type="project" value="InterPro"/>
</dbReference>
<dbReference type="InterPro" id="IPR003452">
    <property type="entry name" value="SCF"/>
</dbReference>
<accession>A0A8C6XWA8</accession>
<dbReference type="GO" id="GO:0005856">
    <property type="term" value="C:cytoskeleton"/>
    <property type="evidence" value="ECO:0007669"/>
    <property type="project" value="UniProtKB-SubCell"/>
</dbReference>
<dbReference type="GO" id="GO:0008284">
    <property type="term" value="P:positive regulation of cell population proliferation"/>
    <property type="evidence" value="ECO:0007669"/>
    <property type="project" value="TreeGrafter"/>
</dbReference>
<keyword evidence="20" id="KW-0966">Cell projection</keyword>
<feature type="chain" id="PRO_5034629948" description="Kit ligand" evidence="24">
    <location>
        <begin position="25"/>
        <end position="122"/>
    </location>
</feature>
<keyword evidence="18" id="KW-0325">Glycoprotein</keyword>
<keyword evidence="11" id="KW-0812">Transmembrane</keyword>
<keyword evidence="26" id="KW-1185">Reference proteome</keyword>
<evidence type="ECO:0000256" key="10">
    <source>
        <dbReference type="ARBA" id="ARBA00022525"/>
    </source>
</evidence>
<evidence type="ECO:0000256" key="18">
    <source>
        <dbReference type="ARBA" id="ARBA00023180"/>
    </source>
</evidence>
<reference evidence="25" key="1">
    <citation type="submission" date="2025-08" db="UniProtKB">
        <authorList>
            <consortium name="Ensembl"/>
        </authorList>
    </citation>
    <scope>IDENTIFICATION</scope>
</reference>
<keyword evidence="13" id="KW-0130">Cell adhesion</keyword>
<keyword evidence="8" id="KW-1003">Cell membrane</keyword>
<dbReference type="GO" id="GO:0005576">
    <property type="term" value="C:extracellular region"/>
    <property type="evidence" value="ECO:0007669"/>
    <property type="project" value="UniProtKB-SubCell"/>
</dbReference>
<keyword evidence="10" id="KW-0964">Secreted</keyword>
<evidence type="ECO:0000256" key="20">
    <source>
        <dbReference type="ARBA" id="ARBA00023273"/>
    </source>
</evidence>
<evidence type="ECO:0000313" key="26">
    <source>
        <dbReference type="Proteomes" id="UP000694559"/>
    </source>
</evidence>
<evidence type="ECO:0000256" key="21">
    <source>
        <dbReference type="ARBA" id="ARBA00030364"/>
    </source>
</evidence>
<dbReference type="SUPFAM" id="SSF47266">
    <property type="entry name" value="4-helical cytokines"/>
    <property type="match status" value="1"/>
</dbReference>
<evidence type="ECO:0000256" key="1">
    <source>
        <dbReference type="ARBA" id="ARBA00004245"/>
    </source>
</evidence>
<dbReference type="Pfam" id="PF02404">
    <property type="entry name" value="SCF"/>
    <property type="match status" value="1"/>
</dbReference>
<evidence type="ECO:0000256" key="23">
    <source>
        <dbReference type="ARBA" id="ARBA00033123"/>
    </source>
</evidence>
<keyword evidence="14" id="KW-1133">Transmembrane helix</keyword>
<sequence length="122" mass="14256">LKKMTWIITCFYLQLLLLYPLIKARSPCGNPVTDDVNEIAVLVSGFFPNFSLNTPYHCWLHLMVPELLNSLHNLLNKFKEFPDMSNVLSNYSIINKLRRIIIDLFNEYEFAPKHFSVFATCK</sequence>
<evidence type="ECO:0000256" key="9">
    <source>
        <dbReference type="ARBA" id="ARBA00022490"/>
    </source>
</evidence>
<proteinExistence type="inferred from homology"/>
<comment type="subcellular location">
    <subcellularLocation>
        <location evidence="2">Cell membrane</location>
        <topology evidence="2">Single-pass type I membrane protein</topology>
    </subcellularLocation>
    <subcellularLocation>
        <location evidence="3">Cell projection</location>
        <location evidence="3">Filopodium</location>
    </subcellularLocation>
    <subcellularLocation>
        <location evidence="4">Cell projection</location>
        <location evidence="4">Lamellipodium</location>
    </subcellularLocation>
    <subcellularLocation>
        <location evidence="1">Cytoplasm</location>
        <location evidence="1">Cytoskeleton</location>
    </subcellularLocation>
    <subcellularLocation>
        <location evidence="5">Secreted</location>
    </subcellularLocation>
</comment>
<keyword evidence="9" id="KW-0963">Cytoplasm</keyword>
<evidence type="ECO:0000256" key="2">
    <source>
        <dbReference type="ARBA" id="ARBA00004251"/>
    </source>
</evidence>
<evidence type="ECO:0000256" key="4">
    <source>
        <dbReference type="ARBA" id="ARBA00004510"/>
    </source>
</evidence>
<keyword evidence="19" id="KW-0206">Cytoskeleton</keyword>
<dbReference type="GO" id="GO:0007155">
    <property type="term" value="P:cell adhesion"/>
    <property type="evidence" value="ECO:0007669"/>
    <property type="project" value="UniProtKB-KW"/>
</dbReference>
<evidence type="ECO:0000256" key="19">
    <source>
        <dbReference type="ARBA" id="ARBA00023212"/>
    </source>
</evidence>
<dbReference type="Proteomes" id="UP000694559">
    <property type="component" value="Unplaced"/>
</dbReference>
<dbReference type="PANTHER" id="PTHR11574">
    <property type="entry name" value="KIT LIGAND"/>
    <property type="match status" value="1"/>
</dbReference>
<evidence type="ECO:0000256" key="11">
    <source>
        <dbReference type="ARBA" id="ARBA00022692"/>
    </source>
</evidence>
<dbReference type="GeneTree" id="ENSGT00390000018272"/>
<dbReference type="OrthoDB" id="8445223at2759"/>
<dbReference type="Gene3D" id="1.20.1250.10">
    <property type="match status" value="1"/>
</dbReference>
<evidence type="ECO:0000256" key="5">
    <source>
        <dbReference type="ARBA" id="ARBA00004613"/>
    </source>
</evidence>
<dbReference type="PANTHER" id="PTHR11574:SF0">
    <property type="entry name" value="KIT LIGAND"/>
    <property type="match status" value="1"/>
</dbReference>
<keyword evidence="15" id="KW-0339">Growth factor</keyword>
<keyword evidence="17" id="KW-1015">Disulfide bond</keyword>
<name>A0A8C6XWA8_NAJNA</name>
<dbReference type="OMA" id="CENPATD"/>
<evidence type="ECO:0000256" key="14">
    <source>
        <dbReference type="ARBA" id="ARBA00022989"/>
    </source>
</evidence>
<dbReference type="GO" id="GO:0005886">
    <property type="term" value="C:plasma membrane"/>
    <property type="evidence" value="ECO:0007669"/>
    <property type="project" value="UniProtKB-SubCell"/>
</dbReference>
<dbReference type="Ensembl" id="ENSNNAT00000020662.1">
    <property type="protein sequence ID" value="ENSNNAP00000019687.1"/>
    <property type="gene ID" value="ENSNNAG00000013116.1"/>
</dbReference>